<dbReference type="EMBL" id="CP068393">
    <property type="protein sequence ID" value="QUC66413.1"/>
    <property type="molecule type" value="Genomic_DNA"/>
</dbReference>
<evidence type="ECO:0000313" key="2">
    <source>
        <dbReference type="Proteomes" id="UP000682782"/>
    </source>
</evidence>
<gene>
    <name evidence="1" type="ORF">JYE49_11155</name>
</gene>
<organism evidence="1 2">
    <name type="scientific">Aristaeella hokkaidonensis</name>
    <dbReference type="NCBI Taxonomy" id="3046382"/>
    <lineage>
        <taxon>Bacteria</taxon>
        <taxon>Bacillati</taxon>
        <taxon>Bacillota</taxon>
        <taxon>Clostridia</taxon>
        <taxon>Eubacteriales</taxon>
        <taxon>Aristaeellaceae</taxon>
        <taxon>Aristaeella</taxon>
    </lineage>
</organism>
<dbReference type="Proteomes" id="UP000682782">
    <property type="component" value="Chromosome"/>
</dbReference>
<proteinExistence type="predicted"/>
<protein>
    <submittedName>
        <fullName evidence="1">GNAT family N-acetyltransferase</fullName>
    </submittedName>
</protein>
<reference evidence="1" key="1">
    <citation type="submission" date="2021-01" db="EMBL/GenBank/DDBJ databases">
        <title>Complete genome sequence of Clostridiales bacterium R-7.</title>
        <authorList>
            <person name="Mahoney-Kurpe S.C."/>
            <person name="Palevich N."/>
            <person name="Koike S."/>
            <person name="Moon C.D."/>
            <person name="Attwood G.T."/>
        </authorList>
    </citation>
    <scope>NUCLEOTIDE SEQUENCE</scope>
    <source>
        <strain evidence="1">R-7</strain>
    </source>
</reference>
<evidence type="ECO:0000313" key="1">
    <source>
        <dbReference type="EMBL" id="QUC66413.1"/>
    </source>
</evidence>
<keyword evidence="2" id="KW-1185">Reference proteome</keyword>
<name>A0AC61NK83_9FIRM</name>
<accession>A0AC61NK83</accession>
<sequence length="152" mass="17579">MQYKYATADDMELLIRSREETLRAVNRLPEDYAFSEEFLEASREYFREGDQTTVLALEEGRIAGCATMCYIDMMPTFSHPSGRRAHLMNVYTHPDFRRQGVGRTMVSMLIDESRDRGITEISLDATEAGRPLYRTLGFRDSDECMVLELNQE</sequence>